<evidence type="ECO:0000313" key="4">
    <source>
        <dbReference type="Proteomes" id="UP000799324"/>
    </source>
</evidence>
<sequence>MNMDALWGVAAKIPDSGPGAASQVTYTTILNAIRQSLLVNIPVGETDEQIAERRDRGVIEGRRVWEEIIGKWRNADLIIGEELVCSMGRLLLVGARPQDWDDVLSLVEQTMDVKRQVPRLGSPDRIKAGFPRLRGPHIPEQYRTEDGHLRPSQGSERGEEFLPVRTGKPQDNVFSSPLTYATPSNNTLSMVQEACQKIVAVKAADEYWDLLTDPRSYSVNPDLDNIHFRLRVLRQYRASAETVKLLKDSFATKKLQARPGTFRIAISACARDSNNHNSIKHAGQIVDIMMKTLEDADPKVVAKYAGLMKGSPTAKGPDIMDALARLHPVVRNLRVQLSVGMEDRGHLKGVVQLNAAQENDAVDALRQIYGLVDKLLLSHLISDELKKPFKKSRATLASFLHRFAYKSGNWRGKPDGDNGGLDAKEDQNAETDPLQELSQDTVEKSGRKPRWHHTALQVHHKHRPTETMGNDGGSIPKRRELVKEAAKALTVAQIKEVRNEQQEHAWSHDPLTRRPLSRPVVSDSAGILYNKDSVIEHLLKEEGDAQKVEWEKTLQSRVKGLKDVVEVKFEVDEEKKEESARGEKWVCPITGKELGPGAKAVYLVPCGHAFAGSVVKEVQGSACLQCNESYAENDVVAILPTEDRDIARLTLRMKTLKEKGLTHALKKEKGGKKKRKHADKEANGDSEKSKQTIPAPSNGIKNASTASLTKKVLEEQEARNKRRKMEQNDNVKSLFSRDDRGVSMGNSADYMTRGFSIPTKK</sequence>
<feature type="region of interest" description="Disordered" evidence="2">
    <location>
        <begin position="660"/>
        <end position="761"/>
    </location>
</feature>
<feature type="compositionally biased region" description="Basic and acidic residues" evidence="2">
    <location>
        <begin position="412"/>
        <end position="427"/>
    </location>
</feature>
<feature type="region of interest" description="Disordered" evidence="2">
    <location>
        <begin position="125"/>
        <end position="174"/>
    </location>
</feature>
<dbReference type="InterPro" id="IPR027799">
    <property type="entry name" value="Rtf2_RING-finger"/>
</dbReference>
<gene>
    <name evidence="3" type="ORF">K491DRAFT_701229</name>
</gene>
<feature type="compositionally biased region" description="Basic and acidic residues" evidence="2">
    <location>
        <begin position="140"/>
        <end position="149"/>
    </location>
</feature>
<name>A0A6A6TPY9_9PLEO</name>
<evidence type="ECO:0000313" key="3">
    <source>
        <dbReference type="EMBL" id="KAF2661247.1"/>
    </source>
</evidence>
<dbReference type="AlphaFoldDB" id="A0A6A6TPY9"/>
<dbReference type="GO" id="GO:0006274">
    <property type="term" value="P:DNA replication termination"/>
    <property type="evidence" value="ECO:0007669"/>
    <property type="project" value="TreeGrafter"/>
</dbReference>
<evidence type="ECO:0000256" key="1">
    <source>
        <dbReference type="ARBA" id="ARBA00009885"/>
    </source>
</evidence>
<dbReference type="EMBL" id="MU004295">
    <property type="protein sequence ID" value="KAF2661247.1"/>
    <property type="molecule type" value="Genomic_DNA"/>
</dbReference>
<dbReference type="InterPro" id="IPR006735">
    <property type="entry name" value="Rtf2"/>
</dbReference>
<feature type="compositionally biased region" description="Basic and acidic residues" evidence="2">
    <location>
        <begin position="678"/>
        <end position="690"/>
    </location>
</feature>
<feature type="compositionally biased region" description="Polar residues" evidence="2">
    <location>
        <begin position="691"/>
        <end position="708"/>
    </location>
</feature>
<dbReference type="OrthoDB" id="185373at2759"/>
<dbReference type="CDD" id="cd16653">
    <property type="entry name" value="RING-like_Rtf2"/>
    <property type="match status" value="1"/>
</dbReference>
<dbReference type="PANTHER" id="PTHR12775:SF0">
    <property type="entry name" value="REPLICATION TERMINATION FACTOR 2"/>
    <property type="match status" value="1"/>
</dbReference>
<feature type="region of interest" description="Disordered" evidence="2">
    <location>
        <begin position="410"/>
        <end position="450"/>
    </location>
</feature>
<protein>
    <submittedName>
        <fullName evidence="3">DUF602-domain-containing protein</fullName>
    </submittedName>
</protein>
<dbReference type="PANTHER" id="PTHR12775">
    <property type="entry name" value="PROTEIN C20ORF43 HOMOLOG"/>
    <property type="match status" value="1"/>
</dbReference>
<accession>A0A6A6TPY9</accession>
<reference evidence="3" key="1">
    <citation type="journal article" date="2020" name="Stud. Mycol.">
        <title>101 Dothideomycetes genomes: a test case for predicting lifestyles and emergence of pathogens.</title>
        <authorList>
            <person name="Haridas S."/>
            <person name="Albert R."/>
            <person name="Binder M."/>
            <person name="Bloem J."/>
            <person name="Labutti K."/>
            <person name="Salamov A."/>
            <person name="Andreopoulos B."/>
            <person name="Baker S."/>
            <person name="Barry K."/>
            <person name="Bills G."/>
            <person name="Bluhm B."/>
            <person name="Cannon C."/>
            <person name="Castanera R."/>
            <person name="Culley D."/>
            <person name="Daum C."/>
            <person name="Ezra D."/>
            <person name="Gonzalez J."/>
            <person name="Henrissat B."/>
            <person name="Kuo A."/>
            <person name="Liang C."/>
            <person name="Lipzen A."/>
            <person name="Lutzoni F."/>
            <person name="Magnuson J."/>
            <person name="Mondo S."/>
            <person name="Nolan M."/>
            <person name="Ohm R."/>
            <person name="Pangilinan J."/>
            <person name="Park H.-J."/>
            <person name="Ramirez L."/>
            <person name="Alfaro M."/>
            <person name="Sun H."/>
            <person name="Tritt A."/>
            <person name="Yoshinaga Y."/>
            <person name="Zwiers L.-H."/>
            <person name="Turgeon B."/>
            <person name="Goodwin S."/>
            <person name="Spatafora J."/>
            <person name="Crous P."/>
            <person name="Grigoriev I."/>
        </authorList>
    </citation>
    <scope>NUCLEOTIDE SEQUENCE</scope>
    <source>
        <strain evidence="3">CBS 122681</strain>
    </source>
</reference>
<comment type="similarity">
    <text evidence="1">Belongs to the rtf2 family.</text>
</comment>
<proteinExistence type="inferred from homology"/>
<feature type="region of interest" description="Disordered" evidence="2">
    <location>
        <begin position="456"/>
        <end position="475"/>
    </location>
</feature>
<dbReference type="Proteomes" id="UP000799324">
    <property type="component" value="Unassembled WGS sequence"/>
</dbReference>
<dbReference type="Pfam" id="PF04641">
    <property type="entry name" value="Rtf2"/>
    <property type="match status" value="1"/>
</dbReference>
<evidence type="ECO:0000256" key="2">
    <source>
        <dbReference type="SAM" id="MobiDB-lite"/>
    </source>
</evidence>
<keyword evidence="4" id="KW-1185">Reference proteome</keyword>
<feature type="compositionally biased region" description="Basic and acidic residues" evidence="2">
    <location>
        <begin position="711"/>
        <end position="741"/>
    </location>
</feature>
<organism evidence="3 4">
    <name type="scientific">Lophiostoma macrostomum CBS 122681</name>
    <dbReference type="NCBI Taxonomy" id="1314788"/>
    <lineage>
        <taxon>Eukaryota</taxon>
        <taxon>Fungi</taxon>
        <taxon>Dikarya</taxon>
        <taxon>Ascomycota</taxon>
        <taxon>Pezizomycotina</taxon>
        <taxon>Dothideomycetes</taxon>
        <taxon>Pleosporomycetidae</taxon>
        <taxon>Pleosporales</taxon>
        <taxon>Lophiostomataceae</taxon>
        <taxon>Lophiostoma</taxon>
    </lineage>
</organism>
<dbReference type="GO" id="GO:0005634">
    <property type="term" value="C:nucleus"/>
    <property type="evidence" value="ECO:0007669"/>
    <property type="project" value="TreeGrafter"/>
</dbReference>